<feature type="transmembrane region" description="Helical" evidence="1">
    <location>
        <begin position="195"/>
        <end position="212"/>
    </location>
</feature>
<evidence type="ECO:0000313" key="2">
    <source>
        <dbReference type="EMBL" id="KAK7441591.1"/>
    </source>
</evidence>
<reference evidence="2 3" key="1">
    <citation type="submission" date="2024-01" db="EMBL/GenBank/DDBJ databases">
        <title>A draft genome for the cacao thread blight pathogen Marasmiellus scandens.</title>
        <authorList>
            <person name="Baruah I.K."/>
            <person name="Leung J."/>
            <person name="Bukari Y."/>
            <person name="Amoako-Attah I."/>
            <person name="Meinhardt L.W."/>
            <person name="Bailey B.A."/>
            <person name="Cohen S.P."/>
        </authorList>
    </citation>
    <scope>NUCLEOTIDE SEQUENCE [LARGE SCALE GENOMIC DNA]</scope>
    <source>
        <strain evidence="2 3">GH-19</strain>
    </source>
</reference>
<dbReference type="EMBL" id="JBANRG010000062">
    <property type="protein sequence ID" value="KAK7441591.1"/>
    <property type="molecule type" value="Genomic_DNA"/>
</dbReference>
<comment type="caution">
    <text evidence="2">The sequence shown here is derived from an EMBL/GenBank/DDBJ whole genome shotgun (WGS) entry which is preliminary data.</text>
</comment>
<evidence type="ECO:0000256" key="1">
    <source>
        <dbReference type="SAM" id="Phobius"/>
    </source>
</evidence>
<organism evidence="2 3">
    <name type="scientific">Marasmiellus scandens</name>
    <dbReference type="NCBI Taxonomy" id="2682957"/>
    <lineage>
        <taxon>Eukaryota</taxon>
        <taxon>Fungi</taxon>
        <taxon>Dikarya</taxon>
        <taxon>Basidiomycota</taxon>
        <taxon>Agaricomycotina</taxon>
        <taxon>Agaricomycetes</taxon>
        <taxon>Agaricomycetidae</taxon>
        <taxon>Agaricales</taxon>
        <taxon>Marasmiineae</taxon>
        <taxon>Omphalotaceae</taxon>
        <taxon>Marasmiellus</taxon>
    </lineage>
</organism>
<feature type="transmembrane region" description="Helical" evidence="1">
    <location>
        <begin position="159"/>
        <end position="183"/>
    </location>
</feature>
<evidence type="ECO:0000313" key="3">
    <source>
        <dbReference type="Proteomes" id="UP001498398"/>
    </source>
</evidence>
<keyword evidence="1" id="KW-1133">Transmembrane helix</keyword>
<accession>A0ABR1IUV8</accession>
<keyword evidence="3" id="KW-1185">Reference proteome</keyword>
<keyword evidence="1" id="KW-0812">Transmembrane</keyword>
<proteinExistence type="predicted"/>
<protein>
    <submittedName>
        <fullName evidence="2">Uncharacterized protein</fullName>
    </submittedName>
</protein>
<feature type="transmembrane region" description="Helical" evidence="1">
    <location>
        <begin position="67"/>
        <end position="90"/>
    </location>
</feature>
<name>A0ABR1IUV8_9AGAR</name>
<keyword evidence="1" id="KW-0472">Membrane</keyword>
<sequence length="289" mass="32099">MHATTNWIYFANAVDSNELPGGDGLLDSLTHLKPWLEGTGNSFMALNILLADGLLLWRTWIVWGRQWWIILFPMLGTLSGLGLGIVAIYSAVLSDVAREPLDQVKQTRNFVVFSIAYFSTSIATSITATFLITLRIIIVQKSTAETSLSKNKLSQRYKGVIEIIVESAVLYSITLLIMVVFIATKNTNVYYPQNIHAQMAGIAPLLIILRVASGHSRPDSEWSNSGILSEIRFWRTERIVTTDYTATLELEETPRDQDGIHTYDRDGSTSGSTLVTSYFGVSNTGNEAR</sequence>
<feature type="transmembrane region" description="Helical" evidence="1">
    <location>
        <begin position="110"/>
        <end position="138"/>
    </location>
</feature>
<gene>
    <name evidence="2" type="ORF">VKT23_016583</name>
</gene>
<dbReference type="Proteomes" id="UP001498398">
    <property type="component" value="Unassembled WGS sequence"/>
</dbReference>